<keyword evidence="1" id="KW-0175">Coiled coil</keyword>
<feature type="coiled-coil region" evidence="1">
    <location>
        <begin position="21"/>
        <end position="48"/>
    </location>
</feature>
<organism evidence="3 4">
    <name type="scientific">Agrobacterium larrymoorei</name>
    <dbReference type="NCBI Taxonomy" id="160699"/>
    <lineage>
        <taxon>Bacteria</taxon>
        <taxon>Pseudomonadati</taxon>
        <taxon>Pseudomonadota</taxon>
        <taxon>Alphaproteobacteria</taxon>
        <taxon>Hyphomicrobiales</taxon>
        <taxon>Rhizobiaceae</taxon>
        <taxon>Rhizobium/Agrobacterium group</taxon>
        <taxon>Agrobacterium</taxon>
    </lineage>
</organism>
<gene>
    <name evidence="3" type="ORF">CFBP5477_013990</name>
</gene>
<evidence type="ECO:0000313" key="4">
    <source>
        <dbReference type="Proteomes" id="UP000298664"/>
    </source>
</evidence>
<evidence type="ECO:0000313" key="3">
    <source>
        <dbReference type="EMBL" id="WHA40902.1"/>
    </source>
</evidence>
<reference evidence="3" key="1">
    <citation type="submission" date="2023-05" db="EMBL/GenBank/DDBJ databases">
        <title>Complete genome sequence of Agrobacterium larrymoorei CFBP5477.</title>
        <authorList>
            <person name="Yen H.-C."/>
            <person name="Chou L."/>
            <person name="Lin Y.-C."/>
            <person name="Lai E.-M."/>
            <person name="Kuo C.-H."/>
        </authorList>
    </citation>
    <scope>NUCLEOTIDE SEQUENCE</scope>
    <source>
        <strain evidence="3">CFBP5477</strain>
    </source>
</reference>
<keyword evidence="2" id="KW-0812">Transmembrane</keyword>
<name>A0AAF0KEE1_9HYPH</name>
<proteinExistence type="predicted"/>
<feature type="transmembrane region" description="Helical" evidence="2">
    <location>
        <begin position="108"/>
        <end position="131"/>
    </location>
</feature>
<dbReference type="InterPro" id="IPR010889">
    <property type="entry name" value="DUF1515"/>
</dbReference>
<evidence type="ECO:0000256" key="1">
    <source>
        <dbReference type="SAM" id="Coils"/>
    </source>
</evidence>
<keyword evidence="2" id="KW-0472">Membrane</keyword>
<keyword evidence="2" id="KW-1133">Transmembrane helix</keyword>
<accession>A0AAF0KEE1</accession>
<dbReference type="RefSeq" id="WP_137392929.1">
    <property type="nucleotide sequence ID" value="NZ_CP124733.1"/>
</dbReference>
<sequence length="144" mass="15867">MAPPEFDPSIHQQLGLLIGGMDALKDSIKRLEDQSRRSEDKAAKSREVVHRRLDDMVDRVSEVEQTVAVVKSDVSDMKPSVEALDDVVTSVTKDIKDMKPVTDEVKRWKLMGVGGLTVVGFGAMALGVTFADVLKKLLGTLLYR</sequence>
<dbReference type="EMBL" id="CP124733">
    <property type="protein sequence ID" value="WHA40902.1"/>
    <property type="molecule type" value="Genomic_DNA"/>
</dbReference>
<dbReference type="Pfam" id="PF07439">
    <property type="entry name" value="DUF1515"/>
    <property type="match status" value="1"/>
</dbReference>
<dbReference type="AlphaFoldDB" id="A0AAF0KEE1"/>
<evidence type="ECO:0000256" key="2">
    <source>
        <dbReference type="SAM" id="Phobius"/>
    </source>
</evidence>
<dbReference type="Proteomes" id="UP000298664">
    <property type="component" value="Chromosome Circular"/>
</dbReference>
<protein>
    <submittedName>
        <fullName evidence="3">DUF1515 family protein</fullName>
    </submittedName>
</protein>